<accession>A0AAD4HML9</accession>
<evidence type="ECO:0000256" key="1">
    <source>
        <dbReference type="SAM" id="MobiDB-lite"/>
    </source>
</evidence>
<organism evidence="2 3">
    <name type="scientific">Suillus fuscotomentosus</name>
    <dbReference type="NCBI Taxonomy" id="1912939"/>
    <lineage>
        <taxon>Eukaryota</taxon>
        <taxon>Fungi</taxon>
        <taxon>Dikarya</taxon>
        <taxon>Basidiomycota</taxon>
        <taxon>Agaricomycotina</taxon>
        <taxon>Agaricomycetes</taxon>
        <taxon>Agaricomycetidae</taxon>
        <taxon>Boletales</taxon>
        <taxon>Suillineae</taxon>
        <taxon>Suillaceae</taxon>
        <taxon>Suillus</taxon>
    </lineage>
</organism>
<name>A0AAD4HML9_9AGAM</name>
<protein>
    <recommendedName>
        <fullName evidence="4">Zn(2)-C6 fungal-type domain-containing protein</fullName>
    </recommendedName>
</protein>
<keyword evidence="3" id="KW-1185">Reference proteome</keyword>
<dbReference type="AlphaFoldDB" id="A0AAD4HML9"/>
<evidence type="ECO:0008006" key="4">
    <source>
        <dbReference type="Google" id="ProtNLM"/>
    </source>
</evidence>
<comment type="caution">
    <text evidence="2">The sequence shown here is derived from an EMBL/GenBank/DDBJ whole genome shotgun (WGS) entry which is preliminary data.</text>
</comment>
<dbReference type="EMBL" id="JABBWK010000020">
    <property type="protein sequence ID" value="KAG1901796.1"/>
    <property type="molecule type" value="Genomic_DNA"/>
</dbReference>
<feature type="region of interest" description="Disordered" evidence="1">
    <location>
        <begin position="394"/>
        <end position="416"/>
    </location>
</feature>
<sequence>MSVPPEAADDTLKVTLVVVQSLMKRCIKVKEGDPEALKLSDEIARRVARDLKLYTGTATSFSPLLLSCAAIIRQYSRGGAFQSVPDWTSKTVHYHPPSALDVPIIATLSIPTTIPATTSALIVPPFPPSALPSLPSCTDLDLVTKPVAEPRRSSRIRARKNPSRTDLDIVAKPVAERKRSSRPRVLKNLPPLSRPAHPPLRYPHLYVAEAEREQWKALFEAGDSKKRKADDEDTDGADVIEASKLASASQEPMKKKRKLNQNVDNRPTGIIDVKPKTLLTVTTDKVVPPGDEKAFWDADTRPAEWGSDAHIATPCQQCDKCTKLDIPCVVLPDKKFGYIRLACANCDQMKITCAIDGVGVRQRMQAKAVMAIVEEEKQQPGPPAGVPMCTLPTVGTSPRPEQDDQPAPANIADPEPTARDILQGIRDLSKRLDLFATNDRVDALEIRVRSVENILHQWLDALEERLNASDAR</sequence>
<evidence type="ECO:0000313" key="2">
    <source>
        <dbReference type="EMBL" id="KAG1901796.1"/>
    </source>
</evidence>
<proteinExistence type="predicted"/>
<gene>
    <name evidence="2" type="ORF">F5891DRAFT_1187270</name>
</gene>
<dbReference type="GeneID" id="64661109"/>
<dbReference type="RefSeq" id="XP_041227371.1">
    <property type="nucleotide sequence ID" value="XM_041366811.1"/>
</dbReference>
<evidence type="ECO:0000313" key="3">
    <source>
        <dbReference type="Proteomes" id="UP001195769"/>
    </source>
</evidence>
<reference evidence="2" key="1">
    <citation type="journal article" date="2020" name="New Phytol.">
        <title>Comparative genomics reveals dynamic genome evolution in host specialist ectomycorrhizal fungi.</title>
        <authorList>
            <person name="Lofgren L.A."/>
            <person name="Nguyen N.H."/>
            <person name="Vilgalys R."/>
            <person name="Ruytinx J."/>
            <person name="Liao H.L."/>
            <person name="Branco S."/>
            <person name="Kuo A."/>
            <person name="LaButti K."/>
            <person name="Lipzen A."/>
            <person name="Andreopoulos W."/>
            <person name="Pangilinan J."/>
            <person name="Riley R."/>
            <person name="Hundley H."/>
            <person name="Na H."/>
            <person name="Barry K."/>
            <person name="Grigoriev I.V."/>
            <person name="Stajich J.E."/>
            <person name="Kennedy P.G."/>
        </authorList>
    </citation>
    <scope>NUCLEOTIDE SEQUENCE</scope>
    <source>
        <strain evidence="2">FC203</strain>
    </source>
</reference>
<dbReference type="Proteomes" id="UP001195769">
    <property type="component" value="Unassembled WGS sequence"/>
</dbReference>